<evidence type="ECO:0000256" key="6">
    <source>
        <dbReference type="ARBA" id="ARBA00022989"/>
    </source>
</evidence>
<keyword evidence="6" id="KW-1133">Transmembrane helix</keyword>
<reference evidence="13 14" key="1">
    <citation type="journal article" date="2022" name="Allergy">
        <title>Genome assembly and annotation of Periplaneta americana reveal a comprehensive cockroach allergen profile.</title>
        <authorList>
            <person name="Wang L."/>
            <person name="Xiong Q."/>
            <person name="Saelim N."/>
            <person name="Wang L."/>
            <person name="Nong W."/>
            <person name="Wan A.T."/>
            <person name="Shi M."/>
            <person name="Liu X."/>
            <person name="Cao Q."/>
            <person name="Hui J.H.L."/>
            <person name="Sookrung N."/>
            <person name="Leung T.F."/>
            <person name="Tungtrongchitr A."/>
            <person name="Tsui S.K.W."/>
        </authorList>
    </citation>
    <scope>NUCLEOTIDE SEQUENCE [LARGE SCALE GENOMIC DNA]</scope>
    <source>
        <strain evidence="13">PWHHKU_190912</strain>
    </source>
</reference>
<dbReference type="PANTHER" id="PTHR11690">
    <property type="entry name" value="AMILORIDE-SENSITIVE SODIUM CHANNEL-RELATED"/>
    <property type="match status" value="1"/>
</dbReference>
<keyword evidence="7" id="KW-0915">Sodium</keyword>
<evidence type="ECO:0000256" key="1">
    <source>
        <dbReference type="ARBA" id="ARBA00004141"/>
    </source>
</evidence>
<dbReference type="InterPro" id="IPR001873">
    <property type="entry name" value="ENaC"/>
</dbReference>
<keyword evidence="14" id="KW-1185">Reference proteome</keyword>
<evidence type="ECO:0000256" key="10">
    <source>
        <dbReference type="ARBA" id="ARBA00023201"/>
    </source>
</evidence>
<evidence type="ECO:0000256" key="11">
    <source>
        <dbReference type="ARBA" id="ARBA00023303"/>
    </source>
</evidence>
<comment type="subcellular location">
    <subcellularLocation>
        <location evidence="1">Membrane</location>
        <topology evidence="1">Multi-pass membrane protein</topology>
    </subcellularLocation>
</comment>
<evidence type="ECO:0000256" key="7">
    <source>
        <dbReference type="ARBA" id="ARBA00023053"/>
    </source>
</evidence>
<dbReference type="Pfam" id="PF00858">
    <property type="entry name" value="ASC"/>
    <property type="match status" value="1"/>
</dbReference>
<evidence type="ECO:0000256" key="3">
    <source>
        <dbReference type="ARBA" id="ARBA00022448"/>
    </source>
</evidence>
<organism evidence="13 14">
    <name type="scientific">Periplaneta americana</name>
    <name type="common">American cockroach</name>
    <name type="synonym">Blatta americana</name>
    <dbReference type="NCBI Taxonomy" id="6978"/>
    <lineage>
        <taxon>Eukaryota</taxon>
        <taxon>Metazoa</taxon>
        <taxon>Ecdysozoa</taxon>
        <taxon>Arthropoda</taxon>
        <taxon>Hexapoda</taxon>
        <taxon>Insecta</taxon>
        <taxon>Pterygota</taxon>
        <taxon>Neoptera</taxon>
        <taxon>Polyneoptera</taxon>
        <taxon>Dictyoptera</taxon>
        <taxon>Blattodea</taxon>
        <taxon>Blattoidea</taxon>
        <taxon>Blattidae</taxon>
        <taxon>Blattinae</taxon>
        <taxon>Periplaneta</taxon>
    </lineage>
</organism>
<keyword evidence="3 12" id="KW-0813">Transport</keyword>
<sequence>MPSTWPGIEPATLGIDGQRYANSPTRPAYVCATDILEEFENQNRVCSCNMDCRLGHGGYGRVRTALCTSAILRPIFHPELYGMNEDEGVPVHRPHVILHPLTQWGPPTLPRSKLIPPGDQAAQDPFQRSFQGVEASLECSVANQYSLIEECIISDNEYGGGSHHKEKLKIQNNLVKIDVYFEKLRVKSIEQSPTYKVQTFIGSLGGALSLYLGITLLMLIEVVEALFRLFHSGLLHCRHKIFSPSQLTKPKIQKIQHQHRKTKIKIGNKLPQQVFFTGNDKLQFVNTL</sequence>
<dbReference type="EMBL" id="JAJSOF020000001">
    <property type="protein sequence ID" value="KAJ4451592.1"/>
    <property type="molecule type" value="Genomic_DNA"/>
</dbReference>
<proteinExistence type="inferred from homology"/>
<keyword evidence="10 12" id="KW-0739">Sodium transport</keyword>
<evidence type="ECO:0000256" key="5">
    <source>
        <dbReference type="ARBA" id="ARBA00022692"/>
    </source>
</evidence>
<dbReference type="PANTHER" id="PTHR11690:SF248">
    <property type="entry name" value="PICKPOCKET 17, ISOFORM A"/>
    <property type="match status" value="1"/>
</dbReference>
<keyword evidence="5 12" id="KW-0812">Transmembrane</keyword>
<keyword evidence="8 12" id="KW-0406">Ion transport</keyword>
<evidence type="ECO:0000313" key="14">
    <source>
        <dbReference type="Proteomes" id="UP001148838"/>
    </source>
</evidence>
<protein>
    <submittedName>
        <fullName evidence="13">Uncharacterized protein</fullName>
    </submittedName>
</protein>
<dbReference type="Proteomes" id="UP001148838">
    <property type="component" value="Unassembled WGS sequence"/>
</dbReference>
<keyword evidence="4 12" id="KW-0894">Sodium channel</keyword>
<gene>
    <name evidence="13" type="ORF">ANN_03061</name>
</gene>
<dbReference type="Gene3D" id="1.10.287.770">
    <property type="entry name" value="YojJ-like"/>
    <property type="match status" value="1"/>
</dbReference>
<evidence type="ECO:0000256" key="2">
    <source>
        <dbReference type="ARBA" id="ARBA00007193"/>
    </source>
</evidence>
<evidence type="ECO:0000256" key="12">
    <source>
        <dbReference type="RuleBase" id="RU000679"/>
    </source>
</evidence>
<evidence type="ECO:0000256" key="8">
    <source>
        <dbReference type="ARBA" id="ARBA00023065"/>
    </source>
</evidence>
<evidence type="ECO:0000256" key="9">
    <source>
        <dbReference type="ARBA" id="ARBA00023136"/>
    </source>
</evidence>
<keyword evidence="11 12" id="KW-0407">Ion channel</keyword>
<keyword evidence="9" id="KW-0472">Membrane</keyword>
<evidence type="ECO:0000313" key="13">
    <source>
        <dbReference type="EMBL" id="KAJ4451592.1"/>
    </source>
</evidence>
<dbReference type="PRINTS" id="PR01078">
    <property type="entry name" value="AMINACHANNEL"/>
</dbReference>
<comment type="similarity">
    <text evidence="2 12">Belongs to the amiloride-sensitive sodium channel (TC 1.A.6) family.</text>
</comment>
<comment type="caution">
    <text evidence="13">The sequence shown here is derived from an EMBL/GenBank/DDBJ whole genome shotgun (WGS) entry which is preliminary data.</text>
</comment>
<evidence type="ECO:0000256" key="4">
    <source>
        <dbReference type="ARBA" id="ARBA00022461"/>
    </source>
</evidence>
<name>A0ABQ8U179_PERAM</name>
<accession>A0ABQ8U179</accession>